<accession>A0A974HH90</accession>
<name>A0A974HH90_XENLA</name>
<sequence>MDLWCDEGLLVEMREAGGAHRWWIYGVGGPLVELQQVGGGTATRSTMWRLSLVGCGRLWGHRWCIYGEGALVELQQAVGSPLVDLQCGKGHCSSGWGGHCWWIYGVWRAAGGAAAGWGRTPLVDLRCRRAARGATASWGGHHWWCGAEGRWWSCGRLCLDLQGGVFNAGHHYWPSTT</sequence>
<reference evidence="2" key="1">
    <citation type="journal article" date="2016" name="Nature">
        <title>Genome evolution in the allotetraploid frog Xenopus laevis.</title>
        <authorList>
            <person name="Session A.M."/>
            <person name="Uno Y."/>
            <person name="Kwon T."/>
            <person name="Chapman J.A."/>
            <person name="Toyoda A."/>
            <person name="Takahashi S."/>
            <person name="Fukui A."/>
            <person name="Hikosaka A."/>
            <person name="Suzuki A."/>
            <person name="Kondo M."/>
            <person name="van Heeringen S.J."/>
            <person name="Quigley I."/>
            <person name="Heinz S."/>
            <person name="Ogino H."/>
            <person name="Ochi H."/>
            <person name="Hellsten U."/>
            <person name="Lyons J.B."/>
            <person name="Simakov O."/>
            <person name="Putnam N."/>
            <person name="Stites J."/>
            <person name="Kuroki Y."/>
            <person name="Tanaka T."/>
            <person name="Michiue T."/>
            <person name="Watanabe M."/>
            <person name="Bogdanovic O."/>
            <person name="Lister R."/>
            <person name="Georgiou G."/>
            <person name="Paranjpe S.S."/>
            <person name="van Kruijsbergen I."/>
            <person name="Shu S."/>
            <person name="Carlson J."/>
            <person name="Kinoshita T."/>
            <person name="Ohta Y."/>
            <person name="Mawaribuchi S."/>
            <person name="Jenkins J."/>
            <person name="Grimwood J."/>
            <person name="Schmutz J."/>
            <person name="Mitros T."/>
            <person name="Mozaffari S.V."/>
            <person name="Suzuki Y."/>
            <person name="Haramoto Y."/>
            <person name="Yamamoto T.S."/>
            <person name="Takagi C."/>
            <person name="Heald R."/>
            <person name="Miller K."/>
            <person name="Haudenschild C."/>
            <person name="Kitzman J."/>
            <person name="Nakayama T."/>
            <person name="Izutsu Y."/>
            <person name="Robert J."/>
            <person name="Fortriede J."/>
            <person name="Burns K."/>
            <person name="Lotay V."/>
            <person name="Karimi K."/>
            <person name="Yasuoka Y."/>
            <person name="Dichmann D.S."/>
            <person name="Flajnik M.F."/>
            <person name="Houston D.W."/>
            <person name="Shendure J."/>
            <person name="DuPasquier L."/>
            <person name="Vize P.D."/>
            <person name="Zorn A.M."/>
            <person name="Ito M."/>
            <person name="Marcotte E.M."/>
            <person name="Wallingford J.B."/>
            <person name="Ito Y."/>
            <person name="Asashima M."/>
            <person name="Ueno N."/>
            <person name="Matsuda Y."/>
            <person name="Veenstra G.J."/>
            <person name="Fujiyama A."/>
            <person name="Harland R.M."/>
            <person name="Taira M."/>
            <person name="Rokhsar D.S."/>
        </authorList>
    </citation>
    <scope>NUCLEOTIDE SEQUENCE [LARGE SCALE GENOMIC DNA]</scope>
    <source>
        <strain evidence="2">J</strain>
    </source>
</reference>
<dbReference type="Proteomes" id="UP000694892">
    <property type="component" value="Chromosome 5S"/>
</dbReference>
<dbReference type="EMBL" id="CM004475">
    <property type="protein sequence ID" value="OCT77855.1"/>
    <property type="molecule type" value="Genomic_DNA"/>
</dbReference>
<evidence type="ECO:0000313" key="2">
    <source>
        <dbReference type="Proteomes" id="UP000694892"/>
    </source>
</evidence>
<organism evidence="1 2">
    <name type="scientific">Xenopus laevis</name>
    <name type="common">African clawed frog</name>
    <dbReference type="NCBI Taxonomy" id="8355"/>
    <lineage>
        <taxon>Eukaryota</taxon>
        <taxon>Metazoa</taxon>
        <taxon>Chordata</taxon>
        <taxon>Craniata</taxon>
        <taxon>Vertebrata</taxon>
        <taxon>Euteleostomi</taxon>
        <taxon>Amphibia</taxon>
        <taxon>Batrachia</taxon>
        <taxon>Anura</taxon>
        <taxon>Pipoidea</taxon>
        <taxon>Pipidae</taxon>
        <taxon>Xenopodinae</taxon>
        <taxon>Xenopus</taxon>
        <taxon>Xenopus</taxon>
    </lineage>
</organism>
<protein>
    <submittedName>
        <fullName evidence="1">Uncharacterized protein</fullName>
    </submittedName>
</protein>
<gene>
    <name evidence="1" type="ORF">XELAEV_18028952mg</name>
</gene>
<proteinExistence type="predicted"/>
<evidence type="ECO:0000313" key="1">
    <source>
        <dbReference type="EMBL" id="OCT77855.1"/>
    </source>
</evidence>
<dbReference type="AlphaFoldDB" id="A0A974HH90"/>